<dbReference type="EMBL" id="CP144747">
    <property type="protein sequence ID" value="WVZ66401.1"/>
    <property type="molecule type" value="Genomic_DNA"/>
</dbReference>
<dbReference type="Gene3D" id="3.40.50.150">
    <property type="entry name" value="Vaccinia Virus protein VP39"/>
    <property type="match status" value="1"/>
</dbReference>
<evidence type="ECO:0000313" key="2">
    <source>
        <dbReference type="Proteomes" id="UP001341281"/>
    </source>
</evidence>
<accession>A0AAQ3WLX7</accession>
<keyword evidence="2" id="KW-1185">Reference proteome</keyword>
<reference evidence="1 2" key="1">
    <citation type="submission" date="2024-02" db="EMBL/GenBank/DDBJ databases">
        <title>High-quality chromosome-scale genome assembly of Pensacola bahiagrass (Paspalum notatum Flugge var. saurae).</title>
        <authorList>
            <person name="Vega J.M."/>
            <person name="Podio M."/>
            <person name="Orjuela J."/>
            <person name="Siena L.A."/>
            <person name="Pessino S.C."/>
            <person name="Combes M.C."/>
            <person name="Mariac C."/>
            <person name="Albertini E."/>
            <person name="Pupilli F."/>
            <person name="Ortiz J.P.A."/>
            <person name="Leblanc O."/>
        </authorList>
    </citation>
    <scope>NUCLEOTIDE SEQUENCE [LARGE SCALE GENOMIC DNA]</scope>
    <source>
        <strain evidence="1">R1</strain>
        <tissue evidence="1">Leaf</tissue>
    </source>
</reference>
<dbReference type="Pfam" id="PF10294">
    <property type="entry name" value="Methyltransf_16"/>
    <property type="match status" value="1"/>
</dbReference>
<gene>
    <name evidence="1" type="ORF">U9M48_015621</name>
</gene>
<dbReference type="SUPFAM" id="SSF53335">
    <property type="entry name" value="S-adenosyl-L-methionine-dependent methyltransferases"/>
    <property type="match status" value="1"/>
</dbReference>
<organism evidence="1 2">
    <name type="scientific">Paspalum notatum var. saurae</name>
    <dbReference type="NCBI Taxonomy" id="547442"/>
    <lineage>
        <taxon>Eukaryota</taxon>
        <taxon>Viridiplantae</taxon>
        <taxon>Streptophyta</taxon>
        <taxon>Embryophyta</taxon>
        <taxon>Tracheophyta</taxon>
        <taxon>Spermatophyta</taxon>
        <taxon>Magnoliopsida</taxon>
        <taxon>Liliopsida</taxon>
        <taxon>Poales</taxon>
        <taxon>Poaceae</taxon>
        <taxon>PACMAD clade</taxon>
        <taxon>Panicoideae</taxon>
        <taxon>Andropogonodae</taxon>
        <taxon>Paspaleae</taxon>
        <taxon>Paspalinae</taxon>
        <taxon>Paspalum</taxon>
    </lineage>
</organism>
<sequence>MAAAAADSVADALTSTAVSSDSDSDDLLLLLLPNLLPSTAAAAPSSPSCAQLHHFHIPSLPSPITVRALPSRGISFQLWPSAATLLRVLPASPQLLPRAPPLSVLELGSGTGAAGLALAAALPARAVLSDLPDALPNLRHNADLNAPLLAGAGAAASVVPLPWGDAAAMEEVAAAASEAAPFDLVVASDVVYYEALVDPLIETLRFFVKGDVVFLMAHMRRWKRTDKKFFAKARKAFDVEVVHEDPPLEGWRHGPVVYRFTAKKQQGKKSEIVVRVCTPEPYNHQAHSFMVIKCTIKPPINRIKDLISSIEIPHPLNQFDLIVTFLQHNRIEHDIAWLDITVQDTLLPLFMEVQESRCNANALLLKRPRLPSVELLGTTEGYGERKKARPSPYVPSVMRAFIMNVKRVVKAELYTEMSKPNPLKRIYMHVGLGVKRSYSLLSASSNRCLCRRQSLNSPLLVSSVAQTTVSSSLWRMISRFSLEILSYIIVWSHFCSGTGFNRKFHQNKKRRRNLDTFASKRRK</sequence>
<dbReference type="InterPro" id="IPR029063">
    <property type="entry name" value="SAM-dependent_MTases_sf"/>
</dbReference>
<protein>
    <submittedName>
        <fullName evidence="1">Uncharacterized protein</fullName>
    </submittedName>
</protein>
<dbReference type="Proteomes" id="UP001341281">
    <property type="component" value="Chromosome 03"/>
</dbReference>
<dbReference type="PANTHER" id="PTHR14614:SF132">
    <property type="entry name" value="PROTEIN-LYSINE METHYLTRANSFERASE C42C1.13"/>
    <property type="match status" value="1"/>
</dbReference>
<evidence type="ECO:0000313" key="1">
    <source>
        <dbReference type="EMBL" id="WVZ66401.1"/>
    </source>
</evidence>
<dbReference type="AlphaFoldDB" id="A0AAQ3WLX7"/>
<proteinExistence type="predicted"/>
<dbReference type="InterPro" id="IPR019410">
    <property type="entry name" value="Methyltransf_16"/>
</dbReference>
<name>A0AAQ3WLX7_PASNO</name>
<dbReference type="PANTHER" id="PTHR14614">
    <property type="entry name" value="HEPATOCELLULAR CARCINOMA-ASSOCIATED ANTIGEN"/>
    <property type="match status" value="1"/>
</dbReference>